<feature type="transmembrane region" description="Helical" evidence="1">
    <location>
        <begin position="59"/>
        <end position="77"/>
    </location>
</feature>
<comment type="caution">
    <text evidence="2">The sequence shown here is derived from an EMBL/GenBank/DDBJ whole genome shotgun (WGS) entry which is preliminary data.</text>
</comment>
<sequence length="148" mass="16079">MLSVLVVLSAVLLIPASILLLIAKHGTLRYAAIRLGLLLLALGFIVVGTLFRIQHWEGARALLIGGGAGLMAIYGLWFAQKPTKGVLDLLKLAFVLTCGLTSVALSVFPALRPPLGILQTTSFWAMTLYFLYQTYLRKATSAPEPRNR</sequence>
<accession>A0A246FGZ6</accession>
<reference evidence="2 3" key="1">
    <citation type="submission" date="2017-06" db="EMBL/GenBank/DDBJ databases">
        <title>Hymenobacter amundsenii sp. nov. isolated from regoliths in Antarctica.</title>
        <authorList>
            <person name="Sedlacek I."/>
            <person name="Kralova S."/>
            <person name="Pantucek R."/>
            <person name="Svec P."/>
            <person name="Holochova P."/>
            <person name="Stankova E."/>
            <person name="Vrbovska V."/>
            <person name="Busse H.-J."/>
        </authorList>
    </citation>
    <scope>NUCLEOTIDE SEQUENCE [LARGE SCALE GENOMIC DNA]</scope>
    <source>
        <strain evidence="2 3">CCM 8682</strain>
    </source>
</reference>
<keyword evidence="1" id="KW-0472">Membrane</keyword>
<dbReference type="AlphaFoldDB" id="A0A246FGZ6"/>
<evidence type="ECO:0000313" key="2">
    <source>
        <dbReference type="EMBL" id="OWP61799.1"/>
    </source>
</evidence>
<organism evidence="2 3">
    <name type="scientific">Hymenobacter amundsenii</name>
    <dbReference type="NCBI Taxonomy" id="2006685"/>
    <lineage>
        <taxon>Bacteria</taxon>
        <taxon>Pseudomonadati</taxon>
        <taxon>Bacteroidota</taxon>
        <taxon>Cytophagia</taxon>
        <taxon>Cytophagales</taxon>
        <taxon>Hymenobacteraceae</taxon>
        <taxon>Hymenobacter</taxon>
    </lineage>
</organism>
<feature type="transmembrane region" description="Helical" evidence="1">
    <location>
        <begin position="35"/>
        <end position="53"/>
    </location>
</feature>
<proteinExistence type="predicted"/>
<keyword evidence="1" id="KW-1133">Transmembrane helix</keyword>
<dbReference type="Proteomes" id="UP000197277">
    <property type="component" value="Unassembled WGS sequence"/>
</dbReference>
<feature type="transmembrane region" description="Helical" evidence="1">
    <location>
        <begin position="114"/>
        <end position="132"/>
    </location>
</feature>
<evidence type="ECO:0000313" key="3">
    <source>
        <dbReference type="Proteomes" id="UP000197277"/>
    </source>
</evidence>
<keyword evidence="3" id="KW-1185">Reference proteome</keyword>
<dbReference type="EMBL" id="NIRR01000043">
    <property type="protein sequence ID" value="OWP61799.1"/>
    <property type="molecule type" value="Genomic_DNA"/>
</dbReference>
<feature type="transmembrane region" description="Helical" evidence="1">
    <location>
        <begin position="6"/>
        <end position="23"/>
    </location>
</feature>
<name>A0A246FGZ6_9BACT</name>
<feature type="transmembrane region" description="Helical" evidence="1">
    <location>
        <begin position="89"/>
        <end position="108"/>
    </location>
</feature>
<gene>
    <name evidence="2" type="ORF">CDA63_17605</name>
</gene>
<protein>
    <submittedName>
        <fullName evidence="2">Uncharacterized protein</fullName>
    </submittedName>
</protein>
<evidence type="ECO:0000256" key="1">
    <source>
        <dbReference type="SAM" id="Phobius"/>
    </source>
</evidence>
<keyword evidence="1" id="KW-0812">Transmembrane</keyword>